<evidence type="ECO:0000313" key="3">
    <source>
        <dbReference type="Proteomes" id="UP000001542"/>
    </source>
</evidence>
<feature type="signal peptide" evidence="1">
    <location>
        <begin position="1"/>
        <end position="16"/>
    </location>
</feature>
<evidence type="ECO:0008006" key="4">
    <source>
        <dbReference type="Google" id="ProtNLM"/>
    </source>
</evidence>
<organism evidence="2 3">
    <name type="scientific">Trichomonas vaginalis (strain ATCC PRA-98 / G3)</name>
    <dbReference type="NCBI Taxonomy" id="412133"/>
    <lineage>
        <taxon>Eukaryota</taxon>
        <taxon>Metamonada</taxon>
        <taxon>Parabasalia</taxon>
        <taxon>Trichomonadida</taxon>
        <taxon>Trichomonadidae</taxon>
        <taxon>Trichomonas</taxon>
    </lineage>
</organism>
<reference evidence="2" key="1">
    <citation type="submission" date="2006-10" db="EMBL/GenBank/DDBJ databases">
        <authorList>
            <person name="Amadeo P."/>
            <person name="Zhao Q."/>
            <person name="Wortman J."/>
            <person name="Fraser-Liggett C."/>
            <person name="Carlton J."/>
        </authorList>
    </citation>
    <scope>NUCLEOTIDE SEQUENCE</scope>
    <source>
        <strain evidence="2">G3</strain>
    </source>
</reference>
<accession>A2D7P6</accession>
<dbReference type="Proteomes" id="UP000001542">
    <property type="component" value="Unassembled WGS sequence"/>
</dbReference>
<name>A2D7P6_TRIV3</name>
<dbReference type="VEuPathDB" id="TrichDB:TVAG_121010"/>
<dbReference type="RefSeq" id="XP_001277011.1">
    <property type="nucleotide sequence ID" value="XM_001277010.1"/>
</dbReference>
<gene>
    <name evidence="2" type="ORF">TVAG_121010</name>
</gene>
<evidence type="ECO:0000256" key="1">
    <source>
        <dbReference type="SAM" id="SignalP"/>
    </source>
</evidence>
<dbReference type="AlphaFoldDB" id="A2D7P6"/>
<dbReference type="KEGG" id="tva:4720729"/>
<keyword evidence="3" id="KW-1185">Reference proteome</keyword>
<keyword evidence="1" id="KW-0732">Signal</keyword>
<protein>
    <recommendedName>
        <fullName evidence="4">IgGFc-binding protein N-terminal domain-containing protein</fullName>
    </recommendedName>
</protein>
<evidence type="ECO:0000313" key="2">
    <source>
        <dbReference type="EMBL" id="EAY23763.1"/>
    </source>
</evidence>
<sequence>MLFILTFSSISVQAISVPLGYQELMITEETDLSLKPYNFPTNTYIHSVFLNNEDFIYLSKSYVQLSSSFQHKIKAQNYPIKLKFCIFKSENAWGHQYLIVFNGGDGINYLDIPFGKLQIVLFLSTTEFNYKIENITYGLYQSGEFDDPLQATGNIDCHNRKFLMITAHFNRIYFKAEKVNKNIEAQGFIIDPDNVTRLNESYTFGTGLRAILGKYEYLVDENPITLTISEQSINSAHYIIAHECKDILYQDNDNWKNFPVIQSIGHTGSITIKSKSGTKSLKIQVISYFNPSGTLKHVDFVLNPENEKVYVGETSNSSERVIFASWYPMTFTEYFNYTAKVDMTTPVFGQGINYVYESGYELRYVFYVCYQFRSYGTFTFGGYNFQSMLNEDMTNFNRGIYNFTKDSVLEEKQIDDIEVYVKYSGVYRVNTKLPFKENELRTIVLSSQNTHYSFIIFKNAHEFMLEDGSPLIPVYSSTKGDIVVNKIRPRNGASELDIVYKTNFYSDKTSVDIIYNDFDIMFRSKLDERTNIIIVLSSVNSEICKFHDYIHQKGNYFELGREDVGVYSFKNLTELPEGAVKGRHKIKGLKSIFDVPTYYIDDAEIKTITVNENETRVYANHYPVDEKFHFYSEGDLVIEQKDSSYSIKSNSGPQNMKIGK</sequence>
<reference evidence="2" key="2">
    <citation type="journal article" date="2007" name="Science">
        <title>Draft genome sequence of the sexually transmitted pathogen Trichomonas vaginalis.</title>
        <authorList>
            <person name="Carlton J.M."/>
            <person name="Hirt R.P."/>
            <person name="Silva J.C."/>
            <person name="Delcher A.L."/>
            <person name="Schatz M."/>
            <person name="Zhao Q."/>
            <person name="Wortman J.R."/>
            <person name="Bidwell S.L."/>
            <person name="Alsmark U.C.M."/>
            <person name="Besteiro S."/>
            <person name="Sicheritz-Ponten T."/>
            <person name="Noel C.J."/>
            <person name="Dacks J.B."/>
            <person name="Foster P.G."/>
            <person name="Simillion C."/>
            <person name="Van de Peer Y."/>
            <person name="Miranda-Saavedra D."/>
            <person name="Barton G.J."/>
            <person name="Westrop G.D."/>
            <person name="Mueller S."/>
            <person name="Dessi D."/>
            <person name="Fiori P.L."/>
            <person name="Ren Q."/>
            <person name="Paulsen I."/>
            <person name="Zhang H."/>
            <person name="Bastida-Corcuera F.D."/>
            <person name="Simoes-Barbosa A."/>
            <person name="Brown M.T."/>
            <person name="Hayes R.D."/>
            <person name="Mukherjee M."/>
            <person name="Okumura C.Y."/>
            <person name="Schneider R."/>
            <person name="Smith A.J."/>
            <person name="Vanacova S."/>
            <person name="Villalvazo M."/>
            <person name="Haas B.J."/>
            <person name="Pertea M."/>
            <person name="Feldblyum T.V."/>
            <person name="Utterback T.R."/>
            <person name="Shu C.L."/>
            <person name="Osoegawa K."/>
            <person name="de Jong P.J."/>
            <person name="Hrdy I."/>
            <person name="Horvathova L."/>
            <person name="Zubacova Z."/>
            <person name="Dolezal P."/>
            <person name="Malik S.B."/>
            <person name="Logsdon J.M. Jr."/>
            <person name="Henze K."/>
            <person name="Gupta A."/>
            <person name="Wang C.C."/>
            <person name="Dunne R.L."/>
            <person name="Upcroft J.A."/>
            <person name="Upcroft P."/>
            <person name="White O."/>
            <person name="Salzberg S.L."/>
            <person name="Tang P."/>
            <person name="Chiu C.-H."/>
            <person name="Lee Y.-S."/>
            <person name="Embley T.M."/>
            <person name="Coombs G.H."/>
            <person name="Mottram J.C."/>
            <person name="Tachezy J."/>
            <person name="Fraser-Liggett C.M."/>
            <person name="Johnson P.J."/>
        </authorList>
    </citation>
    <scope>NUCLEOTIDE SEQUENCE [LARGE SCALE GENOMIC DNA]</scope>
    <source>
        <strain evidence="2">G3</strain>
    </source>
</reference>
<proteinExistence type="predicted"/>
<feature type="chain" id="PRO_5002643108" description="IgGFc-binding protein N-terminal domain-containing protein" evidence="1">
    <location>
        <begin position="17"/>
        <end position="660"/>
    </location>
</feature>
<dbReference type="EMBL" id="DS113177">
    <property type="protein sequence ID" value="EAY23763.1"/>
    <property type="molecule type" value="Genomic_DNA"/>
</dbReference>
<dbReference type="InParanoid" id="A2D7P6"/>
<dbReference type="VEuPathDB" id="TrichDB:TVAGG3_0994390"/>